<dbReference type="Pfam" id="PF04542">
    <property type="entry name" value="Sigma70_r2"/>
    <property type="match status" value="1"/>
</dbReference>
<organism evidence="9 10">
    <name type="scientific">Xylanibacter brevis</name>
    <dbReference type="NCBI Taxonomy" id="83231"/>
    <lineage>
        <taxon>Bacteria</taxon>
        <taxon>Pseudomonadati</taxon>
        <taxon>Bacteroidota</taxon>
        <taxon>Bacteroidia</taxon>
        <taxon>Bacteroidales</taxon>
        <taxon>Prevotellaceae</taxon>
        <taxon>Xylanibacter</taxon>
    </lineage>
</organism>
<dbReference type="Gene3D" id="1.10.601.10">
    <property type="entry name" value="RNA Polymerase Primary Sigma Factor"/>
    <property type="match status" value="1"/>
</dbReference>
<evidence type="ECO:0000259" key="6">
    <source>
        <dbReference type="Pfam" id="PF04539"/>
    </source>
</evidence>
<keyword evidence="4" id="KW-0804">Transcription</keyword>
<dbReference type="NCBIfam" id="TIGR02937">
    <property type="entry name" value="sigma70-ECF"/>
    <property type="match status" value="1"/>
</dbReference>
<reference evidence="9 10" key="1">
    <citation type="submission" date="2020-12" db="EMBL/GenBank/DDBJ databases">
        <title>Whole genome sequences of gut porcine anaerobes.</title>
        <authorList>
            <person name="Kubasova T."/>
            <person name="Jahodarova E."/>
            <person name="Rychlik I."/>
        </authorList>
    </citation>
    <scope>NUCLEOTIDE SEQUENCE [LARGE SCALE GENOMIC DNA]</scope>
    <source>
        <strain evidence="9 10">An925</strain>
    </source>
</reference>
<dbReference type="InterPro" id="IPR014284">
    <property type="entry name" value="RNA_pol_sigma-70_dom"/>
</dbReference>
<dbReference type="InterPro" id="IPR007630">
    <property type="entry name" value="RNA_pol_sigma70_r4"/>
</dbReference>
<evidence type="ECO:0000256" key="1">
    <source>
        <dbReference type="ARBA" id="ARBA00023015"/>
    </source>
</evidence>
<evidence type="ECO:0000259" key="8">
    <source>
        <dbReference type="Pfam" id="PF04545"/>
    </source>
</evidence>
<dbReference type="InterPro" id="IPR000943">
    <property type="entry name" value="RNA_pol_sigma70"/>
</dbReference>
<dbReference type="RefSeq" id="WP_094391431.1">
    <property type="nucleotide sequence ID" value="NZ_JADYTN010000008.1"/>
</dbReference>
<sequence>MKQLKINPSITDRSEESLNKYLLEISHIPMVNTDEEVILAQAIHAGGKNGEKAKNKLITANLRFVVSVAKQYQNQGVPLTDLINEGNIGLITAAERFDETRGFKFISYAIWWIRQAILQSIAANSNMVRRPQSQIGISSKIKSVTNNFLQKNQRKPSDAELSEIIALETDKIRKAILSEAHISSIDAPINEDESSTMLDTLVSGADYDADRTVDYESMQSDLMQTLSAVLNDRERTIVMQSFGIGCHERALDDISSDLGLSRERVRQIRERSLDKVRKSRKSRFLLRHLG</sequence>
<keyword evidence="1" id="KW-0805">Transcription regulation</keyword>
<evidence type="ECO:0000259" key="5">
    <source>
        <dbReference type="Pfam" id="PF00140"/>
    </source>
</evidence>
<evidence type="ECO:0000313" key="9">
    <source>
        <dbReference type="EMBL" id="MCF2563421.1"/>
    </source>
</evidence>
<dbReference type="InterPro" id="IPR013325">
    <property type="entry name" value="RNA_pol_sigma_r2"/>
</dbReference>
<keyword evidence="10" id="KW-1185">Reference proteome</keyword>
<accession>A0ABS9CHK7</accession>
<dbReference type="InterPro" id="IPR050239">
    <property type="entry name" value="Sigma-70_RNA_pol_init_factors"/>
</dbReference>
<dbReference type="Proteomes" id="UP001200470">
    <property type="component" value="Unassembled WGS sequence"/>
</dbReference>
<protein>
    <submittedName>
        <fullName evidence="9">RNA polymerase sigma factor RpoD/SigA</fullName>
    </submittedName>
</protein>
<evidence type="ECO:0000256" key="4">
    <source>
        <dbReference type="ARBA" id="ARBA00023163"/>
    </source>
</evidence>
<keyword evidence="3" id="KW-0238">DNA-binding</keyword>
<dbReference type="PANTHER" id="PTHR30603:SF47">
    <property type="entry name" value="RNA POLYMERASE SIGMA FACTOR SIGD, CHLOROPLASTIC"/>
    <property type="match status" value="1"/>
</dbReference>
<dbReference type="EMBL" id="JADYTN010000008">
    <property type="protein sequence ID" value="MCF2563421.1"/>
    <property type="molecule type" value="Genomic_DNA"/>
</dbReference>
<dbReference type="Pfam" id="PF04545">
    <property type="entry name" value="Sigma70_r4"/>
    <property type="match status" value="1"/>
</dbReference>
<dbReference type="SUPFAM" id="SSF88659">
    <property type="entry name" value="Sigma3 and sigma4 domains of RNA polymerase sigma factors"/>
    <property type="match status" value="2"/>
</dbReference>
<evidence type="ECO:0000256" key="3">
    <source>
        <dbReference type="ARBA" id="ARBA00023125"/>
    </source>
</evidence>
<gene>
    <name evidence="9" type="ORF">I6E12_04755</name>
</gene>
<dbReference type="SUPFAM" id="SSF88946">
    <property type="entry name" value="Sigma2 domain of RNA polymerase sigma factors"/>
    <property type="match status" value="1"/>
</dbReference>
<feature type="domain" description="RNA polymerase sigma-70 region 4" evidence="8">
    <location>
        <begin position="228"/>
        <end position="278"/>
    </location>
</feature>
<name>A0ABS9CHK7_9BACT</name>
<evidence type="ECO:0000256" key="2">
    <source>
        <dbReference type="ARBA" id="ARBA00023082"/>
    </source>
</evidence>
<dbReference type="InterPro" id="IPR013324">
    <property type="entry name" value="RNA_pol_sigma_r3/r4-like"/>
</dbReference>
<evidence type="ECO:0000259" key="7">
    <source>
        <dbReference type="Pfam" id="PF04542"/>
    </source>
</evidence>
<dbReference type="InterPro" id="IPR007624">
    <property type="entry name" value="RNA_pol_sigma70_r3"/>
</dbReference>
<dbReference type="PRINTS" id="PR00046">
    <property type="entry name" value="SIGMA70FCT"/>
</dbReference>
<proteinExistence type="predicted"/>
<feature type="domain" description="RNA polymerase sigma-70 region 2" evidence="7">
    <location>
        <begin position="57"/>
        <end position="124"/>
    </location>
</feature>
<dbReference type="Pfam" id="PF00140">
    <property type="entry name" value="Sigma70_r1_2"/>
    <property type="match status" value="1"/>
</dbReference>
<dbReference type="Pfam" id="PF04539">
    <property type="entry name" value="Sigma70_r3"/>
    <property type="match status" value="1"/>
</dbReference>
<comment type="caution">
    <text evidence="9">The sequence shown here is derived from an EMBL/GenBank/DDBJ whole genome shotgun (WGS) entry which is preliminary data.</text>
</comment>
<dbReference type="PANTHER" id="PTHR30603">
    <property type="entry name" value="RNA POLYMERASE SIGMA FACTOR RPO"/>
    <property type="match status" value="1"/>
</dbReference>
<keyword evidence="2" id="KW-0731">Sigma factor</keyword>
<evidence type="ECO:0000313" key="10">
    <source>
        <dbReference type="Proteomes" id="UP001200470"/>
    </source>
</evidence>
<dbReference type="InterPro" id="IPR009042">
    <property type="entry name" value="RNA_pol_sigma70_r1_2"/>
</dbReference>
<feature type="domain" description="RNA polymerase sigma-70 region 1.2" evidence="5">
    <location>
        <begin position="17"/>
        <end position="48"/>
    </location>
</feature>
<feature type="domain" description="RNA polymerase sigma-70 region 3" evidence="6">
    <location>
        <begin position="139"/>
        <end position="202"/>
    </location>
</feature>
<dbReference type="Gene3D" id="1.10.10.10">
    <property type="entry name" value="Winged helix-like DNA-binding domain superfamily/Winged helix DNA-binding domain"/>
    <property type="match status" value="2"/>
</dbReference>
<dbReference type="InterPro" id="IPR007627">
    <property type="entry name" value="RNA_pol_sigma70_r2"/>
</dbReference>
<dbReference type="InterPro" id="IPR036388">
    <property type="entry name" value="WH-like_DNA-bd_sf"/>
</dbReference>